<sequence>MGYRGIWPDGLAATWTIILGVIWGPVDVIWKMVFVLIENGRHEATASELDGFAQPNQGMGERVRNGGDISRQKLHDCTGLWFSSDGHARIIVGNLTKQTGNMPKSWRRLYFEVLWKIKRENVMSFALA</sequence>
<name>A0A517YU99_9BACT</name>
<dbReference type="Proteomes" id="UP000317369">
    <property type="component" value="Chromosome"/>
</dbReference>
<keyword evidence="1" id="KW-0472">Membrane</keyword>
<reference evidence="2 3" key="1">
    <citation type="submission" date="2019-02" db="EMBL/GenBank/DDBJ databases">
        <title>Deep-cultivation of Planctomycetes and their phenomic and genomic characterization uncovers novel biology.</title>
        <authorList>
            <person name="Wiegand S."/>
            <person name="Jogler M."/>
            <person name="Boedeker C."/>
            <person name="Pinto D."/>
            <person name="Vollmers J."/>
            <person name="Rivas-Marin E."/>
            <person name="Kohn T."/>
            <person name="Peeters S.H."/>
            <person name="Heuer A."/>
            <person name="Rast P."/>
            <person name="Oberbeckmann S."/>
            <person name="Bunk B."/>
            <person name="Jeske O."/>
            <person name="Meyerdierks A."/>
            <person name="Storesund J.E."/>
            <person name="Kallscheuer N."/>
            <person name="Luecker S."/>
            <person name="Lage O.M."/>
            <person name="Pohl T."/>
            <person name="Merkel B.J."/>
            <person name="Hornburger P."/>
            <person name="Mueller R.-W."/>
            <person name="Bruemmer F."/>
            <person name="Labrenz M."/>
            <person name="Spormann A.M."/>
            <person name="Op den Camp H."/>
            <person name="Overmann J."/>
            <person name="Amann R."/>
            <person name="Jetten M.S.M."/>
            <person name="Mascher T."/>
            <person name="Medema M.H."/>
            <person name="Devos D.P."/>
            <person name="Kaster A.-K."/>
            <person name="Ovreas L."/>
            <person name="Rohde M."/>
            <person name="Galperin M.Y."/>
            <person name="Jogler C."/>
        </authorList>
    </citation>
    <scope>NUCLEOTIDE SEQUENCE [LARGE SCALE GENOMIC DNA]</scope>
    <source>
        <strain evidence="2 3">KS4</strain>
    </source>
</reference>
<accession>A0A517YU99</accession>
<proteinExistence type="predicted"/>
<protein>
    <submittedName>
        <fullName evidence="2">Uncharacterized protein</fullName>
    </submittedName>
</protein>
<organism evidence="2 3">
    <name type="scientific">Poriferisphaera corsica</name>
    <dbReference type="NCBI Taxonomy" id="2528020"/>
    <lineage>
        <taxon>Bacteria</taxon>
        <taxon>Pseudomonadati</taxon>
        <taxon>Planctomycetota</taxon>
        <taxon>Phycisphaerae</taxon>
        <taxon>Phycisphaerales</taxon>
        <taxon>Phycisphaeraceae</taxon>
        <taxon>Poriferisphaera</taxon>
    </lineage>
</organism>
<evidence type="ECO:0000313" key="3">
    <source>
        <dbReference type="Proteomes" id="UP000317369"/>
    </source>
</evidence>
<gene>
    <name evidence="2" type="ORF">KS4_18810</name>
</gene>
<dbReference type="EMBL" id="CP036425">
    <property type="protein sequence ID" value="QDU33823.1"/>
    <property type="molecule type" value="Genomic_DNA"/>
</dbReference>
<evidence type="ECO:0000313" key="2">
    <source>
        <dbReference type="EMBL" id="QDU33823.1"/>
    </source>
</evidence>
<keyword evidence="1" id="KW-1133">Transmembrane helix</keyword>
<keyword evidence="1" id="KW-0812">Transmembrane</keyword>
<dbReference type="KEGG" id="pcor:KS4_18810"/>
<dbReference type="AlphaFoldDB" id="A0A517YU99"/>
<keyword evidence="3" id="KW-1185">Reference proteome</keyword>
<evidence type="ECO:0000256" key="1">
    <source>
        <dbReference type="SAM" id="Phobius"/>
    </source>
</evidence>
<dbReference type="RefSeq" id="WP_200761106.1">
    <property type="nucleotide sequence ID" value="NZ_CP036425.1"/>
</dbReference>
<feature type="transmembrane region" description="Helical" evidence="1">
    <location>
        <begin position="12"/>
        <end position="37"/>
    </location>
</feature>